<organism evidence="9 10">
    <name type="scientific">Candidatus Thiopontia autotrophica</name>
    <dbReference type="NCBI Taxonomy" id="2841688"/>
    <lineage>
        <taxon>Bacteria</taxon>
        <taxon>Pseudomonadati</taxon>
        <taxon>Pseudomonadota</taxon>
        <taxon>Gammaproteobacteria</taxon>
        <taxon>Candidatus Thiopontia</taxon>
    </lineage>
</organism>
<keyword evidence="5 6" id="KW-0949">S-adenosyl-L-methionine</keyword>
<dbReference type="Gene3D" id="3.30.950.10">
    <property type="entry name" value="Methyltransferase, Cobalt-precorrin-4 Transmethylase, Domain 2"/>
    <property type="match status" value="1"/>
</dbReference>
<dbReference type="EC" id="2.1.1.198" evidence="6"/>
<sequence>MSGVLYIVTTPIGNLGDFSPRGQQTLSSVDLIVAEDTRHSRNLLNYFGIDKPLFSLHEHNEVNRIDSLIQRLLQGDSVAQISDAGTPLINDPGYLLARRAREEGIEITAIPGPSAPVVALSLSGLPVNRFSFEGFIPSRAVAREQFLQQLAAETRTLIFFESPRRVVESLQAMRSCFGPERRVSVARELTKIHESVHTAPLCELIEWMESDSNNRRGEFVLVVEGAQEEDKDDSEAYRIVEIIARELAPRKAAAVAAEITGVRKNKLYRSLVE</sequence>
<dbReference type="PANTHER" id="PTHR46111">
    <property type="entry name" value="RIBOSOMAL RNA SMALL SUBUNIT METHYLTRANSFERASE I"/>
    <property type="match status" value="1"/>
</dbReference>
<dbReference type="Pfam" id="PF23016">
    <property type="entry name" value="RsmI_C"/>
    <property type="match status" value="1"/>
</dbReference>
<gene>
    <name evidence="6 9" type="primary">rsmI</name>
    <name evidence="9" type="ORF">H8D24_05880</name>
</gene>
<dbReference type="Proteomes" id="UP000654401">
    <property type="component" value="Unassembled WGS sequence"/>
</dbReference>
<dbReference type="InterPro" id="IPR014777">
    <property type="entry name" value="4pyrrole_Mease_sub1"/>
</dbReference>
<dbReference type="FunFam" id="3.30.950.10:FF:000002">
    <property type="entry name" value="Ribosomal RNA small subunit methyltransferase I"/>
    <property type="match status" value="1"/>
</dbReference>
<dbReference type="InterPro" id="IPR014776">
    <property type="entry name" value="4pyrrole_Mease_sub2"/>
</dbReference>
<evidence type="ECO:0000256" key="1">
    <source>
        <dbReference type="ARBA" id="ARBA00022490"/>
    </source>
</evidence>
<comment type="catalytic activity">
    <reaction evidence="6">
        <text>cytidine(1402) in 16S rRNA + S-adenosyl-L-methionine = 2'-O-methylcytidine(1402) in 16S rRNA + S-adenosyl-L-homocysteine + H(+)</text>
        <dbReference type="Rhea" id="RHEA:42924"/>
        <dbReference type="Rhea" id="RHEA-COMP:10285"/>
        <dbReference type="Rhea" id="RHEA-COMP:10286"/>
        <dbReference type="ChEBI" id="CHEBI:15378"/>
        <dbReference type="ChEBI" id="CHEBI:57856"/>
        <dbReference type="ChEBI" id="CHEBI:59789"/>
        <dbReference type="ChEBI" id="CHEBI:74495"/>
        <dbReference type="ChEBI" id="CHEBI:82748"/>
        <dbReference type="EC" id="2.1.1.198"/>
    </reaction>
</comment>
<proteinExistence type="inferred from homology"/>
<dbReference type="SUPFAM" id="SSF53790">
    <property type="entry name" value="Tetrapyrrole methylase"/>
    <property type="match status" value="1"/>
</dbReference>
<reference evidence="9 10" key="1">
    <citation type="submission" date="2020-08" db="EMBL/GenBank/DDBJ databases">
        <title>Bridging the membrane lipid divide: bacteria of the FCB group superphylum have the potential to synthesize archaeal ether lipids.</title>
        <authorList>
            <person name="Villanueva L."/>
            <person name="Von Meijenfeldt F.A.B."/>
            <person name="Westbye A.B."/>
            <person name="Yadav S."/>
            <person name="Hopmans E.C."/>
            <person name="Dutilh B.E."/>
            <person name="Sinninghe Damste J.S."/>
        </authorList>
    </citation>
    <scope>NUCLEOTIDE SEQUENCE [LARGE SCALE GENOMIC DNA]</scope>
    <source>
        <strain evidence="9">NIOZ-UU100</strain>
    </source>
</reference>
<keyword evidence="3 6" id="KW-0489">Methyltransferase</keyword>
<dbReference type="InterPro" id="IPR053910">
    <property type="entry name" value="RsmI_HTH"/>
</dbReference>
<dbReference type="PROSITE" id="PS01296">
    <property type="entry name" value="RSMI"/>
    <property type="match status" value="1"/>
</dbReference>
<evidence type="ECO:0000256" key="4">
    <source>
        <dbReference type="ARBA" id="ARBA00022679"/>
    </source>
</evidence>
<dbReference type="AlphaFoldDB" id="A0A8J6TQF8"/>
<dbReference type="HAMAP" id="MF_01877">
    <property type="entry name" value="16SrRNA_methyltr_I"/>
    <property type="match status" value="1"/>
</dbReference>
<feature type="domain" description="Tetrapyrrole methylase" evidence="7">
    <location>
        <begin position="5"/>
        <end position="204"/>
    </location>
</feature>
<feature type="domain" description="RsmI HTH" evidence="8">
    <location>
        <begin position="231"/>
        <end position="269"/>
    </location>
</feature>
<keyword evidence="4 6" id="KW-0808">Transferase</keyword>
<dbReference type="EMBL" id="JACNFK010000029">
    <property type="protein sequence ID" value="MBC8519916.1"/>
    <property type="molecule type" value="Genomic_DNA"/>
</dbReference>
<evidence type="ECO:0000313" key="10">
    <source>
        <dbReference type="Proteomes" id="UP000654401"/>
    </source>
</evidence>
<dbReference type="GO" id="GO:0005737">
    <property type="term" value="C:cytoplasm"/>
    <property type="evidence" value="ECO:0007669"/>
    <property type="project" value="UniProtKB-SubCell"/>
</dbReference>
<evidence type="ECO:0000256" key="2">
    <source>
        <dbReference type="ARBA" id="ARBA00022552"/>
    </source>
</evidence>
<comment type="subcellular location">
    <subcellularLocation>
        <location evidence="6">Cytoplasm</location>
    </subcellularLocation>
</comment>
<comment type="similarity">
    <text evidence="6">Belongs to the methyltransferase superfamily. RsmI family.</text>
</comment>
<dbReference type="GO" id="GO:0070677">
    <property type="term" value="F:rRNA (cytosine-2'-O-)-methyltransferase activity"/>
    <property type="evidence" value="ECO:0007669"/>
    <property type="project" value="UniProtKB-UniRule"/>
</dbReference>
<dbReference type="PANTHER" id="PTHR46111:SF1">
    <property type="entry name" value="RIBOSOMAL RNA SMALL SUBUNIT METHYLTRANSFERASE I"/>
    <property type="match status" value="1"/>
</dbReference>
<evidence type="ECO:0000259" key="8">
    <source>
        <dbReference type="Pfam" id="PF23016"/>
    </source>
</evidence>
<comment type="function">
    <text evidence="6">Catalyzes the 2'-O-methylation of the ribose of cytidine 1402 (C1402) in 16S rRNA.</text>
</comment>
<evidence type="ECO:0000256" key="5">
    <source>
        <dbReference type="ARBA" id="ARBA00022691"/>
    </source>
</evidence>
<dbReference type="FunFam" id="3.40.1010.10:FF:000007">
    <property type="entry name" value="Ribosomal RNA small subunit methyltransferase I"/>
    <property type="match status" value="1"/>
</dbReference>
<dbReference type="PIRSF" id="PIRSF005917">
    <property type="entry name" value="MTase_YraL"/>
    <property type="match status" value="1"/>
</dbReference>
<dbReference type="InterPro" id="IPR018063">
    <property type="entry name" value="SAM_MeTrfase_RsmI_CS"/>
</dbReference>
<dbReference type="InterPro" id="IPR000878">
    <property type="entry name" value="4pyrrol_Mease"/>
</dbReference>
<name>A0A8J6TQF8_9GAMM</name>
<keyword evidence="1 6" id="KW-0963">Cytoplasm</keyword>
<keyword evidence="2 6" id="KW-0698">rRNA processing</keyword>
<dbReference type="NCBIfam" id="TIGR00096">
    <property type="entry name" value="16S rRNA (cytidine(1402)-2'-O)-methyltransferase"/>
    <property type="match status" value="1"/>
</dbReference>
<dbReference type="Pfam" id="PF00590">
    <property type="entry name" value="TP_methylase"/>
    <property type="match status" value="1"/>
</dbReference>
<evidence type="ECO:0000256" key="6">
    <source>
        <dbReference type="HAMAP-Rule" id="MF_01877"/>
    </source>
</evidence>
<evidence type="ECO:0000256" key="3">
    <source>
        <dbReference type="ARBA" id="ARBA00022603"/>
    </source>
</evidence>
<evidence type="ECO:0000259" key="7">
    <source>
        <dbReference type="Pfam" id="PF00590"/>
    </source>
</evidence>
<dbReference type="Gene3D" id="3.40.1010.10">
    <property type="entry name" value="Cobalt-precorrin-4 Transmethylase, Domain 1"/>
    <property type="match status" value="1"/>
</dbReference>
<accession>A0A8J6TQF8</accession>
<evidence type="ECO:0000313" key="9">
    <source>
        <dbReference type="EMBL" id="MBC8519916.1"/>
    </source>
</evidence>
<dbReference type="InterPro" id="IPR035996">
    <property type="entry name" value="4pyrrol_Methylase_sf"/>
</dbReference>
<protein>
    <recommendedName>
        <fullName evidence="6">Ribosomal RNA small subunit methyltransferase I</fullName>
        <ecNumber evidence="6">2.1.1.198</ecNumber>
    </recommendedName>
    <alternativeName>
        <fullName evidence="6">16S rRNA 2'-O-ribose C1402 methyltransferase</fullName>
    </alternativeName>
    <alternativeName>
        <fullName evidence="6">rRNA (cytidine-2'-O-)-methyltransferase RsmI</fullName>
    </alternativeName>
</protein>
<dbReference type="InterPro" id="IPR008189">
    <property type="entry name" value="rRNA_ssu_MeTfrase_I"/>
</dbReference>
<comment type="caution">
    <text evidence="9">The sequence shown here is derived from an EMBL/GenBank/DDBJ whole genome shotgun (WGS) entry which is preliminary data.</text>
</comment>
<dbReference type="CDD" id="cd11648">
    <property type="entry name" value="RsmI"/>
    <property type="match status" value="1"/>
</dbReference>